<protein>
    <recommendedName>
        <fullName evidence="2">SCP domain-containing protein</fullName>
    </recommendedName>
</protein>
<evidence type="ECO:0000313" key="3">
    <source>
        <dbReference type="EMBL" id="CAG7718729.1"/>
    </source>
</evidence>
<dbReference type="AlphaFoldDB" id="A0A8J2NZC2"/>
<dbReference type="InterPro" id="IPR001283">
    <property type="entry name" value="CRISP-related"/>
</dbReference>
<dbReference type="InterPro" id="IPR018244">
    <property type="entry name" value="Allrgn_V5/Tpx1_CS"/>
</dbReference>
<feature type="domain" description="SCP" evidence="2">
    <location>
        <begin position="93"/>
        <end position="222"/>
    </location>
</feature>
<dbReference type="PROSITE" id="PS01009">
    <property type="entry name" value="CRISP_1"/>
    <property type="match status" value="1"/>
</dbReference>
<evidence type="ECO:0000256" key="1">
    <source>
        <dbReference type="SAM" id="MobiDB-lite"/>
    </source>
</evidence>
<evidence type="ECO:0000259" key="2">
    <source>
        <dbReference type="SMART" id="SM00198"/>
    </source>
</evidence>
<dbReference type="Proteomes" id="UP000708208">
    <property type="component" value="Unassembled WGS sequence"/>
</dbReference>
<evidence type="ECO:0000313" key="4">
    <source>
        <dbReference type="Proteomes" id="UP000708208"/>
    </source>
</evidence>
<dbReference type="OrthoDB" id="337038at2759"/>
<comment type="caution">
    <text evidence="3">The sequence shown here is derived from an EMBL/GenBank/DDBJ whole genome shotgun (WGS) entry which is preliminary data.</text>
</comment>
<dbReference type="FunFam" id="3.40.33.10:FF:000002">
    <property type="entry name" value="Golgi-associated plant pathogenesis-related protein 1"/>
    <property type="match status" value="1"/>
</dbReference>
<proteinExistence type="predicted"/>
<feature type="compositionally biased region" description="Gly residues" evidence="1">
    <location>
        <begin position="52"/>
        <end position="68"/>
    </location>
</feature>
<reference evidence="3" key="1">
    <citation type="submission" date="2021-06" db="EMBL/GenBank/DDBJ databases">
        <authorList>
            <person name="Hodson N. C."/>
            <person name="Mongue J. A."/>
            <person name="Jaron S. K."/>
        </authorList>
    </citation>
    <scope>NUCLEOTIDE SEQUENCE</scope>
</reference>
<dbReference type="PANTHER" id="PTHR10334">
    <property type="entry name" value="CYSTEINE-RICH SECRETORY PROTEIN-RELATED"/>
    <property type="match status" value="1"/>
</dbReference>
<dbReference type="InterPro" id="IPR014044">
    <property type="entry name" value="CAP_dom"/>
</dbReference>
<gene>
    <name evidence="3" type="ORF">AFUS01_LOCUS8100</name>
</gene>
<dbReference type="Pfam" id="PF00188">
    <property type="entry name" value="CAP"/>
    <property type="match status" value="1"/>
</dbReference>
<name>A0A8J2NZC2_9HEXA</name>
<dbReference type="GO" id="GO:0005576">
    <property type="term" value="C:extracellular region"/>
    <property type="evidence" value="ECO:0007669"/>
    <property type="project" value="InterPro"/>
</dbReference>
<dbReference type="CDD" id="cd05382">
    <property type="entry name" value="CAP_GAPR1-like"/>
    <property type="match status" value="1"/>
</dbReference>
<dbReference type="InterPro" id="IPR034113">
    <property type="entry name" value="SCP_GAPR1-like"/>
</dbReference>
<feature type="region of interest" description="Disordered" evidence="1">
    <location>
        <begin position="47"/>
        <end position="86"/>
    </location>
</feature>
<accession>A0A8J2NZC2</accession>
<dbReference type="SMART" id="SM00198">
    <property type="entry name" value="SCP"/>
    <property type="match status" value="1"/>
</dbReference>
<keyword evidence="4" id="KW-1185">Reference proteome</keyword>
<sequence length="233" mass="25049">MGKIDTRVDTKTKTNADGSITKTVTTTITEHHDDGSTSTKTKVETFTENIPVGGGSGSGGKGSKGGKSGAVSSGQAAEQMKNAERVKNTTDRKFIQEALEEHNKLRAKHGIGPVSVDEDLNNVAQAWANRLLQKGKMEHSTNGFGENVFWASGGSINGAKPCQAWYSEIKDFDFNRIDHTPGTGHFTQLLWKSSTKIGIALASGKAGHFVVANYNPPGNFLGQYPQNIYPPKR</sequence>
<dbReference type="EMBL" id="CAJVCH010055567">
    <property type="protein sequence ID" value="CAG7718729.1"/>
    <property type="molecule type" value="Genomic_DNA"/>
</dbReference>
<organism evidence="3 4">
    <name type="scientific">Allacma fusca</name>
    <dbReference type="NCBI Taxonomy" id="39272"/>
    <lineage>
        <taxon>Eukaryota</taxon>
        <taxon>Metazoa</taxon>
        <taxon>Ecdysozoa</taxon>
        <taxon>Arthropoda</taxon>
        <taxon>Hexapoda</taxon>
        <taxon>Collembola</taxon>
        <taxon>Symphypleona</taxon>
        <taxon>Sminthuridae</taxon>
        <taxon>Allacma</taxon>
    </lineage>
</organism>